<dbReference type="NCBIfam" id="TIGR00099">
    <property type="entry name" value="Cof-subfamily"/>
    <property type="match status" value="1"/>
</dbReference>
<sequence>MTSPRQKEYSIVASDLDGTLLGPDHKLSEYAKNTLRELHQQGLTFVFATGRHHVDVAGIREMTDIPAYMVTSNGARVHTPDNELLFSKNVPADLVQKMIDILKSEPDVFIHIYRNDSWLLSRVDEELRNYHNDSGFTFEEFDVDNAPTDGVSKVFFTHKFRNHELLANYEQKLNEQFAGLVTVAFSTPWCLEVMGPDISKGHALQVVAESLGKSLDDCIAFGDGMNDVEMLSMADKGLVMGTAHEKVFAALPEIERIGSSSDDAVPHYLREHLLK</sequence>
<dbReference type="InterPro" id="IPR006379">
    <property type="entry name" value="HAD-SF_hydro_IIB"/>
</dbReference>
<accession>A0A3N9TBI9</accession>
<evidence type="ECO:0000256" key="5">
    <source>
        <dbReference type="ARBA" id="ARBA00034778"/>
    </source>
</evidence>
<dbReference type="Pfam" id="PF08282">
    <property type="entry name" value="Hydrolase_3"/>
    <property type="match status" value="1"/>
</dbReference>
<protein>
    <submittedName>
        <fullName evidence="6">Cof-type HAD-IIB family hydrolase</fullName>
    </submittedName>
</protein>
<dbReference type="SFLD" id="SFLDS00003">
    <property type="entry name" value="Haloacid_Dehalogenase"/>
    <property type="match status" value="1"/>
</dbReference>
<evidence type="ECO:0000256" key="3">
    <source>
        <dbReference type="ARBA" id="ARBA00022801"/>
    </source>
</evidence>
<dbReference type="SUPFAM" id="SSF56784">
    <property type="entry name" value="HAD-like"/>
    <property type="match status" value="1"/>
</dbReference>
<comment type="caution">
    <text evidence="6">The sequence shown here is derived from an EMBL/GenBank/DDBJ whole genome shotgun (WGS) entry which is preliminary data.</text>
</comment>
<keyword evidence="4" id="KW-0460">Magnesium</keyword>
<dbReference type="PANTHER" id="PTHR47267:SF4">
    <property type="entry name" value="PYRIDOXAL PHOSPHATE PHOSPHATASE YIGL"/>
    <property type="match status" value="1"/>
</dbReference>
<evidence type="ECO:0000313" key="7">
    <source>
        <dbReference type="Proteomes" id="UP000281112"/>
    </source>
</evidence>
<dbReference type="InterPro" id="IPR023214">
    <property type="entry name" value="HAD_sf"/>
</dbReference>
<proteinExistence type="inferred from homology"/>
<dbReference type="Gene3D" id="3.30.1240.10">
    <property type="match status" value="1"/>
</dbReference>
<dbReference type="InterPro" id="IPR036412">
    <property type="entry name" value="HAD-like_sf"/>
</dbReference>
<dbReference type="NCBIfam" id="TIGR01484">
    <property type="entry name" value="HAD-SF-IIB"/>
    <property type="match status" value="1"/>
</dbReference>
<keyword evidence="7" id="KW-1185">Reference proteome</keyword>
<comment type="cofactor">
    <cofactor evidence="1">
        <name>Mg(2+)</name>
        <dbReference type="ChEBI" id="CHEBI:18420"/>
    </cofactor>
</comment>
<dbReference type="EMBL" id="RJVQ01000012">
    <property type="protein sequence ID" value="RQW61491.1"/>
    <property type="molecule type" value="Genomic_DNA"/>
</dbReference>
<organism evidence="6 7">
    <name type="scientific">Vibrio viridaestus</name>
    <dbReference type="NCBI Taxonomy" id="2487322"/>
    <lineage>
        <taxon>Bacteria</taxon>
        <taxon>Pseudomonadati</taxon>
        <taxon>Pseudomonadota</taxon>
        <taxon>Gammaproteobacteria</taxon>
        <taxon>Vibrionales</taxon>
        <taxon>Vibrionaceae</taxon>
        <taxon>Vibrio</taxon>
    </lineage>
</organism>
<dbReference type="PANTHER" id="PTHR47267">
    <property type="match status" value="1"/>
</dbReference>
<gene>
    <name evidence="6" type="ORF">EES38_19315</name>
</gene>
<dbReference type="CDD" id="cd07516">
    <property type="entry name" value="HAD_Pase"/>
    <property type="match status" value="1"/>
</dbReference>
<dbReference type="RefSeq" id="WP_124938846.1">
    <property type="nucleotide sequence ID" value="NZ_RJVQ01000012.1"/>
</dbReference>
<comment type="similarity">
    <text evidence="5">Belongs to the HAD-like hydrolase superfamily. Cof family.</text>
</comment>
<dbReference type="Proteomes" id="UP000281112">
    <property type="component" value="Unassembled WGS sequence"/>
</dbReference>
<keyword evidence="2" id="KW-0479">Metal-binding</keyword>
<dbReference type="AlphaFoldDB" id="A0A3N9TBI9"/>
<dbReference type="GO" id="GO:0000287">
    <property type="term" value="F:magnesium ion binding"/>
    <property type="evidence" value="ECO:0007669"/>
    <property type="project" value="UniProtKB-ARBA"/>
</dbReference>
<dbReference type="Gene3D" id="3.40.50.1000">
    <property type="entry name" value="HAD superfamily/HAD-like"/>
    <property type="match status" value="1"/>
</dbReference>
<keyword evidence="3 6" id="KW-0378">Hydrolase</keyword>
<evidence type="ECO:0000256" key="1">
    <source>
        <dbReference type="ARBA" id="ARBA00001946"/>
    </source>
</evidence>
<reference evidence="6 7" key="1">
    <citation type="submission" date="2018-11" db="EMBL/GenBank/DDBJ databases">
        <title>Vibrio LJC006 sp. nov., isolated from seawater during the bloom of the enteromorpha.</title>
        <authorList>
            <person name="Liang J."/>
        </authorList>
    </citation>
    <scope>NUCLEOTIDE SEQUENCE [LARGE SCALE GENOMIC DNA]</scope>
    <source>
        <strain evidence="6 7">LJC006</strain>
    </source>
</reference>
<name>A0A3N9TBI9_9VIBR</name>
<evidence type="ECO:0000256" key="4">
    <source>
        <dbReference type="ARBA" id="ARBA00022842"/>
    </source>
</evidence>
<evidence type="ECO:0000313" key="6">
    <source>
        <dbReference type="EMBL" id="RQW61491.1"/>
    </source>
</evidence>
<dbReference type="SFLD" id="SFLDG01140">
    <property type="entry name" value="C2.B:_Phosphomannomutase_and_P"/>
    <property type="match status" value="1"/>
</dbReference>
<dbReference type="InterPro" id="IPR000150">
    <property type="entry name" value="Cof"/>
</dbReference>
<dbReference type="PROSITE" id="PS01229">
    <property type="entry name" value="COF_2"/>
    <property type="match status" value="1"/>
</dbReference>
<dbReference type="OrthoDB" id="5498330at2"/>
<evidence type="ECO:0000256" key="2">
    <source>
        <dbReference type="ARBA" id="ARBA00022723"/>
    </source>
</evidence>
<dbReference type="GO" id="GO:0016791">
    <property type="term" value="F:phosphatase activity"/>
    <property type="evidence" value="ECO:0007669"/>
    <property type="project" value="UniProtKB-ARBA"/>
</dbReference>